<dbReference type="Proteomes" id="UP000791440">
    <property type="component" value="Unassembled WGS sequence"/>
</dbReference>
<reference evidence="8" key="2">
    <citation type="submission" date="2020-12" db="EMBL/GenBank/DDBJ databases">
        <authorList>
            <person name="Kanost M."/>
        </authorList>
    </citation>
    <scope>NUCLEOTIDE SEQUENCE</scope>
</reference>
<dbReference type="PANTHER" id="PTHR12352">
    <property type="entry name" value="SECRETED MODULAR CALCIUM-BINDING PROTEIN"/>
    <property type="match status" value="1"/>
</dbReference>
<name>A0A922CM80_MANSE</name>
<dbReference type="SMART" id="SM00211">
    <property type="entry name" value="TY"/>
    <property type="match status" value="2"/>
</dbReference>
<dbReference type="GO" id="GO:0005604">
    <property type="term" value="C:basement membrane"/>
    <property type="evidence" value="ECO:0007669"/>
    <property type="project" value="TreeGrafter"/>
</dbReference>
<organism evidence="8 9">
    <name type="scientific">Manduca sexta</name>
    <name type="common">Tobacco hawkmoth</name>
    <name type="synonym">Tobacco hornworm</name>
    <dbReference type="NCBI Taxonomy" id="7130"/>
    <lineage>
        <taxon>Eukaryota</taxon>
        <taxon>Metazoa</taxon>
        <taxon>Ecdysozoa</taxon>
        <taxon>Arthropoda</taxon>
        <taxon>Hexapoda</taxon>
        <taxon>Insecta</taxon>
        <taxon>Pterygota</taxon>
        <taxon>Neoptera</taxon>
        <taxon>Endopterygota</taxon>
        <taxon>Lepidoptera</taxon>
        <taxon>Glossata</taxon>
        <taxon>Ditrysia</taxon>
        <taxon>Bombycoidea</taxon>
        <taxon>Sphingidae</taxon>
        <taxon>Sphinginae</taxon>
        <taxon>Sphingini</taxon>
        <taxon>Manduca</taxon>
    </lineage>
</organism>
<dbReference type="SUPFAM" id="SSF57610">
    <property type="entry name" value="Thyroglobulin type-1 domain"/>
    <property type="match status" value="4"/>
</dbReference>
<keyword evidence="3" id="KW-0677">Repeat</keyword>
<reference evidence="8" key="1">
    <citation type="journal article" date="2016" name="Insect Biochem. Mol. Biol.">
        <title>Multifaceted biological insights from a draft genome sequence of the tobacco hornworm moth, Manduca sexta.</title>
        <authorList>
            <person name="Kanost M.R."/>
            <person name="Arrese E.L."/>
            <person name="Cao X."/>
            <person name="Chen Y.R."/>
            <person name="Chellapilla S."/>
            <person name="Goldsmith M.R."/>
            <person name="Grosse-Wilde E."/>
            <person name="Heckel D.G."/>
            <person name="Herndon N."/>
            <person name="Jiang H."/>
            <person name="Papanicolaou A."/>
            <person name="Qu J."/>
            <person name="Soulages J.L."/>
            <person name="Vogel H."/>
            <person name="Walters J."/>
            <person name="Waterhouse R.M."/>
            <person name="Ahn S.J."/>
            <person name="Almeida F.C."/>
            <person name="An C."/>
            <person name="Aqrawi P."/>
            <person name="Bretschneider A."/>
            <person name="Bryant W.B."/>
            <person name="Bucks S."/>
            <person name="Chao H."/>
            <person name="Chevignon G."/>
            <person name="Christen J.M."/>
            <person name="Clarke D.F."/>
            <person name="Dittmer N.T."/>
            <person name="Ferguson L.C.F."/>
            <person name="Garavelou S."/>
            <person name="Gordon K.H.J."/>
            <person name="Gunaratna R.T."/>
            <person name="Han Y."/>
            <person name="Hauser F."/>
            <person name="He Y."/>
            <person name="Heidel-Fischer H."/>
            <person name="Hirsh A."/>
            <person name="Hu Y."/>
            <person name="Jiang H."/>
            <person name="Kalra D."/>
            <person name="Klinner C."/>
            <person name="Konig C."/>
            <person name="Kovar C."/>
            <person name="Kroll A.R."/>
            <person name="Kuwar S.S."/>
            <person name="Lee S.L."/>
            <person name="Lehman R."/>
            <person name="Li K."/>
            <person name="Li Z."/>
            <person name="Liang H."/>
            <person name="Lovelace S."/>
            <person name="Lu Z."/>
            <person name="Mansfield J.H."/>
            <person name="McCulloch K.J."/>
            <person name="Mathew T."/>
            <person name="Morton B."/>
            <person name="Muzny D.M."/>
            <person name="Neunemann D."/>
            <person name="Ongeri F."/>
            <person name="Pauchet Y."/>
            <person name="Pu L.L."/>
            <person name="Pyrousis I."/>
            <person name="Rao X.J."/>
            <person name="Redding A."/>
            <person name="Roesel C."/>
            <person name="Sanchez-Gracia A."/>
            <person name="Schaack S."/>
            <person name="Shukla A."/>
            <person name="Tetreau G."/>
            <person name="Wang Y."/>
            <person name="Xiong G.H."/>
            <person name="Traut W."/>
            <person name="Walsh T.K."/>
            <person name="Worley K.C."/>
            <person name="Wu D."/>
            <person name="Wu W."/>
            <person name="Wu Y.Q."/>
            <person name="Zhang X."/>
            <person name="Zou Z."/>
            <person name="Zucker H."/>
            <person name="Briscoe A.D."/>
            <person name="Burmester T."/>
            <person name="Clem R.J."/>
            <person name="Feyereisen R."/>
            <person name="Grimmelikhuijzen C.J.P."/>
            <person name="Hamodrakas S.J."/>
            <person name="Hansson B.S."/>
            <person name="Huguet E."/>
            <person name="Jermiin L.S."/>
            <person name="Lan Q."/>
            <person name="Lehman H.K."/>
            <person name="Lorenzen M."/>
            <person name="Merzendorfer H."/>
            <person name="Michalopoulos I."/>
            <person name="Morton D.B."/>
            <person name="Muthukrishnan S."/>
            <person name="Oakeshott J.G."/>
            <person name="Palmer W."/>
            <person name="Park Y."/>
            <person name="Passarelli A.L."/>
            <person name="Rozas J."/>
            <person name="Schwartz L.M."/>
            <person name="Smith W."/>
            <person name="Southgate A."/>
            <person name="Vilcinskas A."/>
            <person name="Vogt R."/>
            <person name="Wang P."/>
            <person name="Werren J."/>
            <person name="Yu X.Q."/>
            <person name="Zhou J.J."/>
            <person name="Brown S.J."/>
            <person name="Scherer S.E."/>
            <person name="Richards S."/>
            <person name="Blissard G.W."/>
        </authorList>
    </citation>
    <scope>NUCLEOTIDE SEQUENCE</scope>
</reference>
<comment type="caution">
    <text evidence="8">The sequence shown here is derived from an EMBL/GenBank/DDBJ whole genome shotgun (WGS) entry which is preliminary data.</text>
</comment>
<dbReference type="AlphaFoldDB" id="A0A922CM80"/>
<feature type="disulfide bond" evidence="5">
    <location>
        <begin position="123"/>
        <end position="142"/>
    </location>
</feature>
<dbReference type="PROSITE" id="PS51162">
    <property type="entry name" value="THYROGLOBULIN_1_2"/>
    <property type="match status" value="2"/>
</dbReference>
<dbReference type="InterPro" id="IPR051950">
    <property type="entry name" value="Dev_reg/Prot_inhib"/>
</dbReference>
<dbReference type="GO" id="GO:0007160">
    <property type="term" value="P:cell-matrix adhesion"/>
    <property type="evidence" value="ECO:0007669"/>
    <property type="project" value="TreeGrafter"/>
</dbReference>
<evidence type="ECO:0000256" key="3">
    <source>
        <dbReference type="ARBA" id="ARBA00022737"/>
    </source>
</evidence>
<accession>A0A922CM80</accession>
<evidence type="ECO:0000256" key="1">
    <source>
        <dbReference type="ARBA" id="ARBA00004613"/>
    </source>
</evidence>
<comment type="caution">
    <text evidence="5">Lacks conserved residue(s) required for the propagation of feature annotation.</text>
</comment>
<evidence type="ECO:0000313" key="9">
    <source>
        <dbReference type="Proteomes" id="UP000791440"/>
    </source>
</evidence>
<evidence type="ECO:0000256" key="6">
    <source>
        <dbReference type="SAM" id="SignalP"/>
    </source>
</evidence>
<dbReference type="Pfam" id="PF00086">
    <property type="entry name" value="Thyroglobulin_1"/>
    <property type="match status" value="2"/>
</dbReference>
<proteinExistence type="predicted"/>
<dbReference type="EMBL" id="JH668407">
    <property type="protein sequence ID" value="KAG6451432.1"/>
    <property type="molecule type" value="Genomic_DNA"/>
</dbReference>
<protein>
    <recommendedName>
        <fullName evidence="7">Thyroglobulin type-1 domain-containing protein</fullName>
    </recommendedName>
</protein>
<feature type="domain" description="Thyroglobulin type-1" evidence="7">
    <location>
        <begin position="68"/>
        <end position="121"/>
    </location>
</feature>
<keyword evidence="9" id="KW-1185">Reference proteome</keyword>
<keyword evidence="6" id="KW-0732">Signal</keyword>
<dbReference type="OrthoDB" id="6409105at2759"/>
<evidence type="ECO:0000313" key="8">
    <source>
        <dbReference type="EMBL" id="KAG6451432.1"/>
    </source>
</evidence>
<comment type="subcellular location">
    <subcellularLocation>
        <location evidence="1">Secreted</location>
    </subcellularLocation>
</comment>
<keyword evidence="4 5" id="KW-1015">Disulfide bond</keyword>
<feature type="chain" id="PRO_5037848814" description="Thyroglobulin type-1 domain-containing protein" evidence="6">
    <location>
        <begin position="21"/>
        <end position="332"/>
    </location>
</feature>
<dbReference type="InterPro" id="IPR000716">
    <property type="entry name" value="Thyroglobulin_1"/>
</dbReference>
<sequence length="332" mass="36526">MDTRSWSVFIFCLLVGRVCSQCDVAQVCITDVTAAICAPGQILAPRLSVFGCCPGCVFPQEQEGGIITDECKPPSNCLPDGKYGPVQCKGDMFTGRCFCSDENGRRIFGQMWRNDASEMTCACSRKRAELEKSGRMTVSLHCTANGDYERLQCDDGICWCADPKTGQPTVTPVMEEDMKHLPCYSPLVTGEQYLRRCESLVHSLALIHKEQSEHGTNFLGHPTAFCDYDGSYGPYQIQNGIAYCTGRDGKILGSWQVMASEMSGMNCNCARDTAIHFPERGMMVTEICLANGNYRPNQNVGDVFYCVDSDGYPVGEMMDAWPSDNCVAPVPT</sequence>
<dbReference type="InterPro" id="IPR036857">
    <property type="entry name" value="Thyroglobulin_1_sf"/>
</dbReference>
<evidence type="ECO:0000256" key="5">
    <source>
        <dbReference type="PROSITE-ProRule" id="PRU00500"/>
    </source>
</evidence>
<feature type="signal peptide" evidence="6">
    <location>
        <begin position="1"/>
        <end position="20"/>
    </location>
</feature>
<evidence type="ECO:0000256" key="2">
    <source>
        <dbReference type="ARBA" id="ARBA00022525"/>
    </source>
</evidence>
<dbReference type="Gene3D" id="4.10.800.10">
    <property type="entry name" value="Thyroglobulin type-1"/>
    <property type="match status" value="2"/>
</dbReference>
<gene>
    <name evidence="8" type="ORF">O3G_MSEX007164</name>
</gene>
<keyword evidence="2" id="KW-0964">Secreted</keyword>
<feature type="domain" description="Thyroglobulin type-1" evidence="7">
    <location>
        <begin position="123"/>
        <end position="183"/>
    </location>
</feature>
<dbReference type="GO" id="GO:0005615">
    <property type="term" value="C:extracellular space"/>
    <property type="evidence" value="ECO:0007669"/>
    <property type="project" value="TreeGrafter"/>
</dbReference>
<evidence type="ECO:0000256" key="4">
    <source>
        <dbReference type="ARBA" id="ARBA00023157"/>
    </source>
</evidence>
<dbReference type="PANTHER" id="PTHR12352:SF3">
    <property type="entry name" value="NIDOGEN-2"/>
    <property type="match status" value="1"/>
</dbReference>
<evidence type="ECO:0000259" key="7">
    <source>
        <dbReference type="PROSITE" id="PS51162"/>
    </source>
</evidence>